<dbReference type="NCBIfam" id="TIGR02491">
    <property type="entry name" value="NrdG"/>
    <property type="match status" value="1"/>
</dbReference>
<feature type="compositionally biased region" description="Basic residues" evidence="7">
    <location>
        <begin position="32"/>
        <end position="44"/>
    </location>
</feature>
<name>A0A1I2S8E8_9LACO</name>
<sequence length="228" mass="26275">MLNDSQIRVSIGGDTCFITQSDLDKGNADKKNFKRRSRIPKKPRNPQPKEWLSSELSQNYIADYKPFNFVDGEGVRCSLYVSGCLFACPGCYNKVAQNFHYGKPYTQELEDQIIEDLGEDYVQGLTLLGGEPFLNTDVCLKLVKRIRKEYGDIKDIWSWSGYTWDELLLDSEDKLELLHSIDILVDGRFREDLKDLTLQFRGSSNQRIVDVKKSFEKGEVVIWEGLVR</sequence>
<dbReference type="SFLD" id="SFLDG01066">
    <property type="entry name" value="organic_radical-activating_enz"/>
    <property type="match status" value="1"/>
</dbReference>
<evidence type="ECO:0000256" key="2">
    <source>
        <dbReference type="ARBA" id="ARBA00022485"/>
    </source>
</evidence>
<dbReference type="InterPro" id="IPR034457">
    <property type="entry name" value="Organic_radical-activating"/>
</dbReference>
<keyword evidence="3" id="KW-0949">S-adenosyl-L-methionine</keyword>
<comment type="cofactor">
    <cofactor evidence="1">
        <name>[4Fe-4S] cluster</name>
        <dbReference type="ChEBI" id="CHEBI:49883"/>
    </cofactor>
</comment>
<dbReference type="SFLD" id="SFLDS00029">
    <property type="entry name" value="Radical_SAM"/>
    <property type="match status" value="1"/>
</dbReference>
<dbReference type="Pfam" id="PF13353">
    <property type="entry name" value="Fer4_12"/>
    <property type="match status" value="1"/>
</dbReference>
<dbReference type="InterPro" id="IPR013785">
    <property type="entry name" value="Aldolase_TIM"/>
</dbReference>
<dbReference type="OrthoDB" id="9782387at2"/>
<evidence type="ECO:0000256" key="4">
    <source>
        <dbReference type="ARBA" id="ARBA00022723"/>
    </source>
</evidence>
<protein>
    <submittedName>
        <fullName evidence="8">Anaerobic ribonucleoside-triphosphate reductase activating protein</fullName>
    </submittedName>
</protein>
<dbReference type="RefSeq" id="WP_014073265.1">
    <property type="nucleotide sequence ID" value="NZ_AYYL01000022.1"/>
</dbReference>
<keyword evidence="4" id="KW-0479">Metal-binding</keyword>
<dbReference type="PANTHER" id="PTHR30352:SF2">
    <property type="entry name" value="ANAEROBIC RIBONUCLEOSIDE-TRIPHOSPHATE REDUCTASE-ACTIVATING PROTEIN"/>
    <property type="match status" value="1"/>
</dbReference>
<dbReference type="InterPro" id="IPR012837">
    <property type="entry name" value="NrdG"/>
</dbReference>
<accession>A0A1I2S8E8</accession>
<dbReference type="SUPFAM" id="SSF102114">
    <property type="entry name" value="Radical SAM enzymes"/>
    <property type="match status" value="1"/>
</dbReference>
<keyword evidence="2" id="KW-0004">4Fe-4S</keyword>
<organism evidence="8 9">
    <name type="scientific">Ligilactobacillus ruminis DSM 20403 = NBRC 102161</name>
    <dbReference type="NCBI Taxonomy" id="1423798"/>
    <lineage>
        <taxon>Bacteria</taxon>
        <taxon>Bacillati</taxon>
        <taxon>Bacillota</taxon>
        <taxon>Bacilli</taxon>
        <taxon>Lactobacillales</taxon>
        <taxon>Lactobacillaceae</taxon>
        <taxon>Ligilactobacillus</taxon>
    </lineage>
</organism>
<dbReference type="PANTHER" id="PTHR30352">
    <property type="entry name" value="PYRUVATE FORMATE-LYASE-ACTIVATING ENZYME"/>
    <property type="match status" value="1"/>
</dbReference>
<dbReference type="AlphaFoldDB" id="A0A1I2S8E8"/>
<evidence type="ECO:0000313" key="9">
    <source>
        <dbReference type="Proteomes" id="UP000182635"/>
    </source>
</evidence>
<dbReference type="EMBL" id="FOPI01000026">
    <property type="protein sequence ID" value="SFG48613.1"/>
    <property type="molecule type" value="Genomic_DNA"/>
</dbReference>
<gene>
    <name evidence="8" type="ORF">SAMN02910432_01570</name>
</gene>
<dbReference type="SFLD" id="SFLDF00299">
    <property type="entry name" value="anaerobic_ribonucleoside-triph"/>
    <property type="match status" value="1"/>
</dbReference>
<dbReference type="SFLD" id="SFLDG01063">
    <property type="entry name" value="activating_enzymes__group_1"/>
    <property type="match status" value="1"/>
</dbReference>
<reference evidence="9" key="1">
    <citation type="submission" date="2016-10" db="EMBL/GenBank/DDBJ databases">
        <authorList>
            <person name="Varghese N."/>
            <person name="Submissions S."/>
        </authorList>
    </citation>
    <scope>NUCLEOTIDE SEQUENCE [LARGE SCALE GENOMIC DNA]</scope>
    <source>
        <strain evidence="9">DSM 20403</strain>
    </source>
</reference>
<feature type="region of interest" description="Disordered" evidence="7">
    <location>
        <begin position="26"/>
        <end position="50"/>
    </location>
</feature>
<evidence type="ECO:0000256" key="6">
    <source>
        <dbReference type="ARBA" id="ARBA00023014"/>
    </source>
</evidence>
<keyword evidence="5" id="KW-0408">Iron</keyword>
<dbReference type="GeneID" id="29801917"/>
<evidence type="ECO:0000256" key="3">
    <source>
        <dbReference type="ARBA" id="ARBA00022691"/>
    </source>
</evidence>
<evidence type="ECO:0000256" key="5">
    <source>
        <dbReference type="ARBA" id="ARBA00023004"/>
    </source>
</evidence>
<dbReference type="InterPro" id="IPR007197">
    <property type="entry name" value="rSAM"/>
</dbReference>
<keyword evidence="6" id="KW-0411">Iron-sulfur</keyword>
<dbReference type="InterPro" id="IPR058240">
    <property type="entry name" value="rSAM_sf"/>
</dbReference>
<dbReference type="GO" id="GO:0051539">
    <property type="term" value="F:4 iron, 4 sulfur cluster binding"/>
    <property type="evidence" value="ECO:0007669"/>
    <property type="project" value="UniProtKB-KW"/>
</dbReference>
<evidence type="ECO:0000313" key="8">
    <source>
        <dbReference type="EMBL" id="SFG48613.1"/>
    </source>
</evidence>
<dbReference type="Proteomes" id="UP000182635">
    <property type="component" value="Unassembled WGS sequence"/>
</dbReference>
<proteinExistence type="predicted"/>
<dbReference type="GO" id="GO:0046872">
    <property type="term" value="F:metal ion binding"/>
    <property type="evidence" value="ECO:0007669"/>
    <property type="project" value="UniProtKB-KW"/>
</dbReference>
<evidence type="ECO:0000256" key="1">
    <source>
        <dbReference type="ARBA" id="ARBA00001966"/>
    </source>
</evidence>
<dbReference type="GO" id="GO:0043365">
    <property type="term" value="F:[formate-C-acetyltransferase]-activating enzyme activity"/>
    <property type="evidence" value="ECO:0007669"/>
    <property type="project" value="InterPro"/>
</dbReference>
<evidence type="ECO:0000256" key="7">
    <source>
        <dbReference type="SAM" id="MobiDB-lite"/>
    </source>
</evidence>
<dbReference type="Gene3D" id="3.20.20.70">
    <property type="entry name" value="Aldolase class I"/>
    <property type="match status" value="1"/>
</dbReference>
<dbReference type="CDD" id="cd01335">
    <property type="entry name" value="Radical_SAM"/>
    <property type="match status" value="1"/>
</dbReference>
<dbReference type="GO" id="GO:0004748">
    <property type="term" value="F:ribonucleoside-diphosphate reductase activity, thioredoxin disulfide as acceptor"/>
    <property type="evidence" value="ECO:0007669"/>
    <property type="project" value="TreeGrafter"/>
</dbReference>